<evidence type="ECO:0000259" key="2">
    <source>
        <dbReference type="Pfam" id="PF10680"/>
    </source>
</evidence>
<feature type="compositionally biased region" description="Basic and acidic residues" evidence="1">
    <location>
        <begin position="225"/>
        <end position="235"/>
    </location>
</feature>
<sequence>MDSDSSYVEEERVEKKAIPPDRDVFPSSPPRRAAPHVPLDNTHTSPSGDPIALRHTVPDVISDNPFAQGEGSKTYFTRPNRYFGPASTWYSWTKTERTVALSLDRVRSQDLSIHLINAFGVKRKLQQQQGGREAKKRSKKGKERASSVLSTDDEASLRRRSGGRNGLTKSWTAWPMPPDQVPREELLPRMEGDGEYYRMKPESKPSADLEEWLIATATKIARDQWNARRWEDKDPTPAGAAQTGMKVDHHRDAEEDNMAAEVPGDEDQEEVGEAAESPPSPAGAEEEPVFYSQPFSFYEDNAEQEASGSGKEGTSDTDTSDSMERRPVPLVDDEKARGYFLPSARHILSKVDDLLLGLHKARYAYAAKPQSKRRRATHSHTPEDDTSGDFTRGRSGSRPPPVRQSRARSSSAFTDVSSASIISAGSGARSRRVENLGLRNWSDVIGMAGLTGWDPSVVERASRRCGELFRGNMLFRTFYEGEGKDGRESHFTEHLARESESSRTPSPTGEGEETDSNENERLSIRTSRPCERCQATKADCQPAADSSEPGTSKACTNCLETGNACSGIQVDVVIQNERTCPHRSCPRHKIPFRKTWHLQRHLESVHDGQQRGGGSRAMPKSGWEGSRSASISAHSAYTDHLDDAGSESNDENDDNDSEHQILCPVPSCPRTRQPFSKGKKLYEHIRRMHPEVDVDEVKKSEARRRGERRGTWRDERRTRSKSKSKSRSKSRRGDRSRSSQSRNPSWRAGSARVDDEESEGDGEHGRANAEDAEEDEETINETS</sequence>
<dbReference type="GeneID" id="27711574"/>
<gene>
    <name evidence="3" type="ORF">Z520_05828</name>
</gene>
<reference evidence="3 4" key="1">
    <citation type="submission" date="2015-01" db="EMBL/GenBank/DDBJ databases">
        <title>The Genome Sequence of Fonsecaea multimorphosa CBS 102226.</title>
        <authorList>
            <consortium name="The Broad Institute Genomics Platform"/>
            <person name="Cuomo C."/>
            <person name="de Hoog S."/>
            <person name="Gorbushina A."/>
            <person name="Stielow B."/>
            <person name="Teixiera M."/>
            <person name="Abouelleil A."/>
            <person name="Chapman S.B."/>
            <person name="Priest M."/>
            <person name="Young S.K."/>
            <person name="Wortman J."/>
            <person name="Nusbaum C."/>
            <person name="Birren B."/>
        </authorList>
    </citation>
    <scope>NUCLEOTIDE SEQUENCE [LARGE SCALE GENOMIC DNA]</scope>
    <source>
        <strain evidence="3 4">CBS 102226</strain>
    </source>
</reference>
<feature type="compositionally biased region" description="Basic and acidic residues" evidence="1">
    <location>
        <begin position="696"/>
        <end position="717"/>
    </location>
</feature>
<proteinExistence type="predicted"/>
<feature type="compositionally biased region" description="Acidic residues" evidence="1">
    <location>
        <begin position="254"/>
        <end position="273"/>
    </location>
</feature>
<feature type="region of interest" description="Disordered" evidence="1">
    <location>
        <begin position="483"/>
        <end position="525"/>
    </location>
</feature>
<name>A0A0D2JYB5_9EURO</name>
<keyword evidence="4" id="KW-1185">Reference proteome</keyword>
<feature type="compositionally biased region" description="Acidic residues" evidence="1">
    <location>
        <begin position="770"/>
        <end position="783"/>
    </location>
</feature>
<feature type="compositionally biased region" description="Basic and acidic residues" evidence="1">
    <location>
        <begin position="483"/>
        <end position="501"/>
    </location>
</feature>
<evidence type="ECO:0000313" key="4">
    <source>
        <dbReference type="Proteomes" id="UP000053411"/>
    </source>
</evidence>
<dbReference type="STRING" id="1442371.A0A0D2JYB5"/>
<feature type="compositionally biased region" description="Basic and acidic residues" evidence="1">
    <location>
        <begin position="9"/>
        <end position="24"/>
    </location>
</feature>
<feature type="compositionally biased region" description="Basic and acidic residues" evidence="1">
    <location>
        <begin position="322"/>
        <end position="335"/>
    </location>
</feature>
<feature type="region of interest" description="Disordered" evidence="1">
    <location>
        <begin position="1"/>
        <end position="54"/>
    </location>
</feature>
<dbReference type="OrthoDB" id="5412288at2759"/>
<dbReference type="RefSeq" id="XP_016632650.1">
    <property type="nucleotide sequence ID" value="XM_016776331.1"/>
</dbReference>
<dbReference type="Pfam" id="PF10680">
    <property type="entry name" value="RRN9"/>
    <property type="match status" value="1"/>
</dbReference>
<dbReference type="EMBL" id="KN848071">
    <property type="protein sequence ID" value="KIX98527.1"/>
    <property type="molecule type" value="Genomic_DNA"/>
</dbReference>
<evidence type="ECO:0000256" key="1">
    <source>
        <dbReference type="SAM" id="MobiDB-lite"/>
    </source>
</evidence>
<feature type="region of interest" description="Disordered" evidence="1">
    <location>
        <begin position="126"/>
        <end position="184"/>
    </location>
</feature>
<feature type="region of interest" description="Disordered" evidence="1">
    <location>
        <begin position="604"/>
        <end position="676"/>
    </location>
</feature>
<feature type="compositionally biased region" description="Acidic residues" evidence="1">
    <location>
        <begin position="644"/>
        <end position="656"/>
    </location>
</feature>
<feature type="region of interest" description="Disordered" evidence="1">
    <location>
        <begin position="225"/>
        <end position="335"/>
    </location>
</feature>
<dbReference type="AlphaFoldDB" id="A0A0D2JYB5"/>
<feature type="compositionally biased region" description="Low complexity" evidence="1">
    <location>
        <begin position="393"/>
        <end position="415"/>
    </location>
</feature>
<feature type="region of interest" description="Disordered" evidence="1">
    <location>
        <begin position="696"/>
        <end position="783"/>
    </location>
</feature>
<dbReference type="Proteomes" id="UP000053411">
    <property type="component" value="Unassembled WGS sequence"/>
</dbReference>
<dbReference type="InterPro" id="IPR019622">
    <property type="entry name" value="Rrn9_dom"/>
</dbReference>
<dbReference type="VEuPathDB" id="FungiDB:Z520_05828"/>
<feature type="compositionally biased region" description="Basic residues" evidence="1">
    <location>
        <begin position="718"/>
        <end position="730"/>
    </location>
</feature>
<organism evidence="3 4">
    <name type="scientific">Fonsecaea multimorphosa CBS 102226</name>
    <dbReference type="NCBI Taxonomy" id="1442371"/>
    <lineage>
        <taxon>Eukaryota</taxon>
        <taxon>Fungi</taxon>
        <taxon>Dikarya</taxon>
        <taxon>Ascomycota</taxon>
        <taxon>Pezizomycotina</taxon>
        <taxon>Eurotiomycetes</taxon>
        <taxon>Chaetothyriomycetidae</taxon>
        <taxon>Chaetothyriales</taxon>
        <taxon>Herpotrichiellaceae</taxon>
        <taxon>Fonsecaea</taxon>
    </lineage>
</organism>
<evidence type="ECO:0000313" key="3">
    <source>
        <dbReference type="EMBL" id="KIX98527.1"/>
    </source>
</evidence>
<feature type="region of interest" description="Disordered" evidence="1">
    <location>
        <begin position="366"/>
        <end position="415"/>
    </location>
</feature>
<protein>
    <recommendedName>
        <fullName evidence="2">Rrn9 domain-containing protein</fullName>
    </recommendedName>
</protein>
<feature type="domain" description="Rrn9" evidence="2">
    <location>
        <begin position="103"/>
        <end position="185"/>
    </location>
</feature>
<accession>A0A0D2JYB5</accession>